<evidence type="ECO:0008006" key="3">
    <source>
        <dbReference type="Google" id="ProtNLM"/>
    </source>
</evidence>
<accession>A0A066Z9M3</accession>
<reference evidence="1 2" key="1">
    <citation type="submission" date="2014-05" db="EMBL/GenBank/DDBJ databases">
        <title>Draft Genome Sequence of Kitasatospora cheerisanensis KCTC 2395.</title>
        <authorList>
            <person name="Nam D.H."/>
        </authorList>
    </citation>
    <scope>NUCLEOTIDE SEQUENCE [LARGE SCALE GENOMIC DNA]</scope>
    <source>
        <strain evidence="1 2">KCTC 2395</strain>
    </source>
</reference>
<dbReference type="Pfam" id="PF13822">
    <property type="entry name" value="ACC_epsilon"/>
    <property type="match status" value="1"/>
</dbReference>
<evidence type="ECO:0000313" key="1">
    <source>
        <dbReference type="EMBL" id="KDN86860.1"/>
    </source>
</evidence>
<dbReference type="PATRIC" id="fig|1348663.4.peg.1248"/>
<evidence type="ECO:0000313" key="2">
    <source>
        <dbReference type="Proteomes" id="UP000027178"/>
    </source>
</evidence>
<proteinExistence type="predicted"/>
<name>A0A066Z9M3_9ACTN</name>
<protein>
    <recommendedName>
        <fullName evidence="3">Acyl-CoA carboxylase subunit epsilon</fullName>
    </recommendedName>
</protein>
<dbReference type="EMBL" id="JNBY01000051">
    <property type="protein sequence ID" value="KDN86860.1"/>
    <property type="molecule type" value="Genomic_DNA"/>
</dbReference>
<sequence length="64" mass="7435">MDLRIEHGNPTEEELAVLTAVLMARAAAARQAPEPRFAHSGGRLRSRWRRPERLVQYRNPVSWR</sequence>
<comment type="caution">
    <text evidence="1">The sequence shown here is derived from an EMBL/GenBank/DDBJ whole genome shotgun (WGS) entry which is preliminary data.</text>
</comment>
<keyword evidence="2" id="KW-1185">Reference proteome</keyword>
<gene>
    <name evidence="1" type="ORF">KCH_13060</name>
</gene>
<dbReference type="RefSeq" id="WP_035859804.1">
    <property type="nucleotide sequence ID" value="NZ_KK853997.1"/>
</dbReference>
<dbReference type="Proteomes" id="UP000027178">
    <property type="component" value="Unassembled WGS sequence"/>
</dbReference>
<dbReference type="InterPro" id="IPR032716">
    <property type="entry name" value="ACC_epsilon"/>
</dbReference>
<dbReference type="HOGENOM" id="CLU_175330_3_0_11"/>
<dbReference type="GO" id="GO:0003989">
    <property type="term" value="F:acetyl-CoA carboxylase activity"/>
    <property type="evidence" value="ECO:0007669"/>
    <property type="project" value="InterPro"/>
</dbReference>
<organism evidence="1 2">
    <name type="scientific">Kitasatospora cheerisanensis KCTC 2395</name>
    <dbReference type="NCBI Taxonomy" id="1348663"/>
    <lineage>
        <taxon>Bacteria</taxon>
        <taxon>Bacillati</taxon>
        <taxon>Actinomycetota</taxon>
        <taxon>Actinomycetes</taxon>
        <taxon>Kitasatosporales</taxon>
        <taxon>Streptomycetaceae</taxon>
        <taxon>Kitasatospora</taxon>
    </lineage>
</organism>
<dbReference type="GO" id="GO:0004658">
    <property type="term" value="F:propionyl-CoA carboxylase activity"/>
    <property type="evidence" value="ECO:0007669"/>
    <property type="project" value="InterPro"/>
</dbReference>
<dbReference type="AlphaFoldDB" id="A0A066Z9M3"/>